<dbReference type="EMBL" id="CAACVI010000023">
    <property type="protein sequence ID" value="VEN74173.1"/>
    <property type="molecule type" value="Genomic_DNA"/>
</dbReference>
<dbReference type="SUPFAM" id="SSF69635">
    <property type="entry name" value="Type III secretory system chaperone-like"/>
    <property type="match status" value="1"/>
</dbReference>
<reference evidence="1" key="1">
    <citation type="submission" date="2019-01" db="EMBL/GenBank/DDBJ databases">
        <authorList>
            <consortium name="Genoscope - CEA"/>
            <person name="William W."/>
        </authorList>
    </citation>
    <scope>NUCLEOTIDE SEQUENCE</scope>
    <source>
        <strain evidence="1">CR-1</strain>
    </source>
</reference>
<evidence type="ECO:0000313" key="1">
    <source>
        <dbReference type="EMBL" id="VEN74173.1"/>
    </source>
</evidence>
<name>A0A484HI76_9BACT</name>
<proteinExistence type="predicted"/>
<organism evidence="1">
    <name type="scientific">uncultured Desulfobacteraceae bacterium</name>
    <dbReference type="NCBI Taxonomy" id="218296"/>
    <lineage>
        <taxon>Bacteria</taxon>
        <taxon>Pseudomonadati</taxon>
        <taxon>Thermodesulfobacteriota</taxon>
        <taxon>Desulfobacteria</taxon>
        <taxon>Desulfobacterales</taxon>
        <taxon>Desulfobacteraceae</taxon>
        <taxon>environmental samples</taxon>
    </lineage>
</organism>
<sequence length="159" mass="17804">MRVDPAHHQTAAGGFLPGNQIFEKERGMSEKFNLVKAHLLEMGMPVVMEDPDEELVVVEDEEKGIKNLIIDCEDSILILEQVIIPVPDDPGELFRSLLKMNRRLVHGAFVMDGDEKHILFRDTLCLENLDRNELEGSIDALGLAMAEHGAELLGYVKQS</sequence>
<dbReference type="InterPro" id="IPR054345">
    <property type="entry name" value="Tir-like"/>
</dbReference>
<protein>
    <submittedName>
        <fullName evidence="1">Molecular chaperone Tir</fullName>
    </submittedName>
</protein>
<dbReference type="Gene3D" id="3.30.1460.10">
    <property type="match status" value="1"/>
</dbReference>
<accession>A0A484HI76</accession>
<dbReference type="AlphaFoldDB" id="A0A484HI76"/>
<dbReference type="Pfam" id="PF22550">
    <property type="entry name" value="CesT_Tir_1"/>
    <property type="match status" value="1"/>
</dbReference>
<gene>
    <name evidence="1" type="ORF">EPICR_30105</name>
</gene>